<evidence type="ECO:0008006" key="2">
    <source>
        <dbReference type="Google" id="ProtNLM"/>
    </source>
</evidence>
<gene>
    <name evidence="1" type="ORF">TBIB3V08_LOCUS10494</name>
</gene>
<accession>A0A7R9F969</accession>
<reference evidence="1" key="1">
    <citation type="submission" date="2020-11" db="EMBL/GenBank/DDBJ databases">
        <authorList>
            <person name="Tran Van P."/>
        </authorList>
    </citation>
    <scope>NUCLEOTIDE SEQUENCE</scope>
</reference>
<dbReference type="PANTHER" id="PTHR47326">
    <property type="entry name" value="TRANSPOSABLE ELEMENT TC3 TRANSPOSASE-LIKE PROTEIN"/>
    <property type="match status" value="1"/>
</dbReference>
<proteinExistence type="predicted"/>
<name>A0A7R9F969_9NEOP</name>
<evidence type="ECO:0000313" key="1">
    <source>
        <dbReference type="EMBL" id="CAD7448205.1"/>
    </source>
</evidence>
<dbReference type="PANTHER" id="PTHR47326:SF1">
    <property type="entry name" value="HTH PSQ-TYPE DOMAIN-CONTAINING PROTEIN"/>
    <property type="match status" value="1"/>
</dbReference>
<dbReference type="EMBL" id="OD569709">
    <property type="protein sequence ID" value="CAD7448205.1"/>
    <property type="molecule type" value="Genomic_DNA"/>
</dbReference>
<dbReference type="AlphaFoldDB" id="A0A7R9F969"/>
<organism evidence="1">
    <name type="scientific">Timema bartmani</name>
    <dbReference type="NCBI Taxonomy" id="61472"/>
    <lineage>
        <taxon>Eukaryota</taxon>
        <taxon>Metazoa</taxon>
        <taxon>Ecdysozoa</taxon>
        <taxon>Arthropoda</taxon>
        <taxon>Hexapoda</taxon>
        <taxon>Insecta</taxon>
        <taxon>Pterygota</taxon>
        <taxon>Neoptera</taxon>
        <taxon>Polyneoptera</taxon>
        <taxon>Phasmatodea</taxon>
        <taxon>Timematodea</taxon>
        <taxon>Timematoidea</taxon>
        <taxon>Timematidae</taxon>
        <taxon>Timema</taxon>
    </lineage>
</organism>
<sequence>MAMAMGASNSQLGPAARLYTDRYPNRQHSSVNVFHQLELCYRETGQMRPTQCVDAGQPRNVQTADLEVAVLTAVQQAPAHSTRDIARATNVSKSAVHQVLHDEGYHPYHYTETQHLLPSDLPRCVMFCKWLLQQHENKNSATSLKAVEGETPVQQSYFEMLQLIKTCDRVAAGN</sequence>
<protein>
    <recommendedName>
        <fullName evidence="2">HTH iclR-type domain-containing protein</fullName>
    </recommendedName>
</protein>